<proteinExistence type="predicted"/>
<evidence type="ECO:0000256" key="1">
    <source>
        <dbReference type="SAM" id="SignalP"/>
    </source>
</evidence>
<feature type="signal peptide" evidence="1">
    <location>
        <begin position="1"/>
        <end position="33"/>
    </location>
</feature>
<evidence type="ECO:0000313" key="2">
    <source>
        <dbReference type="EMBL" id="MFM9607680.1"/>
    </source>
</evidence>
<keyword evidence="1" id="KW-0732">Signal</keyword>
<dbReference type="Proteomes" id="UP001631957">
    <property type="component" value="Unassembled WGS sequence"/>
</dbReference>
<comment type="caution">
    <text evidence="2">The sequence shown here is derived from an EMBL/GenBank/DDBJ whole genome shotgun (WGS) entry which is preliminary data.</text>
</comment>
<gene>
    <name evidence="2" type="ORF">ACKI18_03035</name>
</gene>
<dbReference type="RefSeq" id="WP_159051919.1">
    <property type="nucleotide sequence ID" value="NZ_JBJVNI010000002.1"/>
</dbReference>
<name>A0ABW9HLB2_9ACTN</name>
<dbReference type="EMBL" id="JBJVNI010000002">
    <property type="protein sequence ID" value="MFM9607680.1"/>
    <property type="molecule type" value="Genomic_DNA"/>
</dbReference>
<evidence type="ECO:0008006" key="4">
    <source>
        <dbReference type="Google" id="ProtNLM"/>
    </source>
</evidence>
<feature type="chain" id="PRO_5045460204" description="Secreted protein" evidence="1">
    <location>
        <begin position="34"/>
        <end position="148"/>
    </location>
</feature>
<reference evidence="2 3" key="1">
    <citation type="submission" date="2024-12" db="EMBL/GenBank/DDBJ databases">
        <title>Forecasting of Potato common scab and diversities of Pathogenic streptomyces spp. in china.</title>
        <authorList>
            <person name="Handique U."/>
            <person name="Wu J."/>
        </authorList>
    </citation>
    <scope>NUCLEOTIDE SEQUENCE [LARGE SCALE GENOMIC DNA]</scope>
    <source>
        <strain evidence="2 3">ZRIMU1530</strain>
    </source>
</reference>
<sequence>MKQRGKRAVSIAASAMALAAGLVVGGPANPASAAPNVYFYSYTFSNGAGRIDVYNDGDYAGTAQWAADPGDFGSSTGDSLIASDQLADGYGIEAHVNDGRDTATTRGHSAPYTDKVTGDLLEGADLKLWACYVQGTYSKCSDKIDVHA</sequence>
<protein>
    <recommendedName>
        <fullName evidence="4">Secreted protein</fullName>
    </recommendedName>
</protein>
<keyword evidence="3" id="KW-1185">Reference proteome</keyword>
<organism evidence="2 3">
    <name type="scientific">Streptomyces niveiscabiei</name>
    <dbReference type="NCBI Taxonomy" id="164115"/>
    <lineage>
        <taxon>Bacteria</taxon>
        <taxon>Bacillati</taxon>
        <taxon>Actinomycetota</taxon>
        <taxon>Actinomycetes</taxon>
        <taxon>Kitasatosporales</taxon>
        <taxon>Streptomycetaceae</taxon>
        <taxon>Streptomyces</taxon>
    </lineage>
</organism>
<evidence type="ECO:0000313" key="3">
    <source>
        <dbReference type="Proteomes" id="UP001631957"/>
    </source>
</evidence>
<accession>A0ABW9HLB2</accession>